<dbReference type="PANTHER" id="PTHR43734">
    <property type="entry name" value="PHYTOENE DESATURASE"/>
    <property type="match status" value="1"/>
</dbReference>
<gene>
    <name evidence="7" type="primary">crtI</name>
    <name evidence="7" type="ORF">E2L03_14075</name>
</gene>
<evidence type="ECO:0000256" key="5">
    <source>
        <dbReference type="RuleBase" id="RU362075"/>
    </source>
</evidence>
<comment type="pathway">
    <text evidence="1 5">Carotenoid biosynthesis.</text>
</comment>
<dbReference type="AlphaFoldDB" id="A0A4Y7WJN6"/>
<dbReference type="RefSeq" id="WP_134259432.1">
    <property type="nucleotide sequence ID" value="NZ_LDIM01000014.1"/>
</dbReference>
<sequence>MKKITIIGAGPGGLATALLLAGKGYEVKVVEKEAYVGGRTSSFEQNGFTFDRGPTFFSMPHLLEDLFAQVGRKLSDYLTLKEVDPLYKLQFDDVAFVPHRDEEQTYRDIEQLFPSNGAGYSRFMKETRKKMNALMPLLQNKHNSLFDYTRLRALKALPSLSLGKTLYDELSKYFTDERLKLSFTFQSKYLGMSPWECPGAFSILSFMEHEYGIYHPIGGVNQITKALARAFTELGGTIELNRPVKTIIVKEGRIHGIIYEDGEKEQTDELVINADFAYAMSELVEEKHLKKYTRKKLEKKNYSCSTFMIYANVEKVYQEHHHTVLFASDYRKNVEEITGSKTLSADPSIYIHNPIVTDPTLAPEGKSPLYLLAPVPNNFSKLDWEEKKDTFAELVFDQIEKKSGFKDLRRHISSYSILTPNDWEQRFNVYKGATFNLSHNLGQMMYFRPHNQFEEIENCWLTGGGTHPGSGLPTILASATITADGIFKKDKKGILIQ</sequence>
<evidence type="ECO:0000313" key="7">
    <source>
        <dbReference type="EMBL" id="TES48248.1"/>
    </source>
</evidence>
<evidence type="ECO:0000313" key="8">
    <source>
        <dbReference type="Proteomes" id="UP000298210"/>
    </source>
</evidence>
<dbReference type="InterPro" id="IPR002937">
    <property type="entry name" value="Amino_oxidase"/>
</dbReference>
<dbReference type="SUPFAM" id="SSF51905">
    <property type="entry name" value="FAD/NAD(P)-binding domain"/>
    <property type="match status" value="1"/>
</dbReference>
<keyword evidence="2 5" id="KW-0125">Carotenoid biosynthesis</keyword>
<dbReference type="NCBIfam" id="TIGR02734">
    <property type="entry name" value="crtI_fam"/>
    <property type="match status" value="1"/>
</dbReference>
<evidence type="ECO:0000259" key="6">
    <source>
        <dbReference type="Pfam" id="PF01593"/>
    </source>
</evidence>
<dbReference type="PRINTS" id="PR00419">
    <property type="entry name" value="ADXRDTASE"/>
</dbReference>
<dbReference type="Gene3D" id="3.50.50.60">
    <property type="entry name" value="FAD/NAD(P)-binding domain"/>
    <property type="match status" value="2"/>
</dbReference>
<protein>
    <submittedName>
        <fullName evidence="7">Phytoene desaturase</fullName>
    </submittedName>
</protein>
<evidence type="ECO:0000256" key="2">
    <source>
        <dbReference type="ARBA" id="ARBA00022746"/>
    </source>
</evidence>
<dbReference type="InterPro" id="IPR008150">
    <property type="entry name" value="Phytoene_DH_bac_CS"/>
</dbReference>
<dbReference type="Pfam" id="PF01593">
    <property type="entry name" value="Amino_oxidase"/>
    <property type="match status" value="1"/>
</dbReference>
<reference evidence="7 8" key="1">
    <citation type="submission" date="2019-03" db="EMBL/GenBank/DDBJ databases">
        <authorList>
            <person name="Liu G."/>
        </authorList>
    </citation>
    <scope>NUCLEOTIDE SEQUENCE [LARGE SCALE GENOMIC DNA]</scope>
    <source>
        <strain evidence="7 8">DSM 19099</strain>
    </source>
</reference>
<dbReference type="EMBL" id="SNUX01000003">
    <property type="protein sequence ID" value="TES48248.1"/>
    <property type="molecule type" value="Genomic_DNA"/>
</dbReference>
<comment type="caution">
    <text evidence="7">The sequence shown here is derived from an EMBL/GenBank/DDBJ whole genome shotgun (WGS) entry which is preliminary data.</text>
</comment>
<dbReference type="PROSITE" id="PS00982">
    <property type="entry name" value="PHYTOENE_DH"/>
    <property type="match status" value="1"/>
</dbReference>
<evidence type="ECO:0000256" key="3">
    <source>
        <dbReference type="ARBA" id="ARBA00023002"/>
    </source>
</evidence>
<comment type="similarity">
    <text evidence="4">Belongs to the carotenoid/retinoid oxidoreductase family. CrtN subfamily.</text>
</comment>
<dbReference type="InterPro" id="IPR036188">
    <property type="entry name" value="FAD/NAD-bd_sf"/>
</dbReference>
<organism evidence="7 8">
    <name type="scientific">Shouchella lehensis</name>
    <dbReference type="NCBI Taxonomy" id="300825"/>
    <lineage>
        <taxon>Bacteria</taxon>
        <taxon>Bacillati</taxon>
        <taxon>Bacillota</taxon>
        <taxon>Bacilli</taxon>
        <taxon>Bacillales</taxon>
        <taxon>Bacillaceae</taxon>
        <taxon>Shouchella</taxon>
    </lineage>
</organism>
<dbReference type="Proteomes" id="UP000298210">
    <property type="component" value="Unassembled WGS sequence"/>
</dbReference>
<proteinExistence type="inferred from homology"/>
<accession>A0A4Y7WJN6</accession>
<dbReference type="InterPro" id="IPR014105">
    <property type="entry name" value="Carotenoid/retinoid_OxRdtase"/>
</dbReference>
<dbReference type="PANTHER" id="PTHR43734:SF1">
    <property type="entry name" value="PHYTOENE DESATURASE"/>
    <property type="match status" value="1"/>
</dbReference>
<evidence type="ECO:0000256" key="1">
    <source>
        <dbReference type="ARBA" id="ARBA00004829"/>
    </source>
</evidence>
<dbReference type="GO" id="GO:0016627">
    <property type="term" value="F:oxidoreductase activity, acting on the CH-CH group of donors"/>
    <property type="evidence" value="ECO:0007669"/>
    <property type="project" value="UniProtKB-ARBA"/>
</dbReference>
<dbReference type="GO" id="GO:0016117">
    <property type="term" value="P:carotenoid biosynthetic process"/>
    <property type="evidence" value="ECO:0007669"/>
    <property type="project" value="UniProtKB-KW"/>
</dbReference>
<feature type="domain" description="Amine oxidase" evidence="6">
    <location>
        <begin position="12"/>
        <end position="485"/>
    </location>
</feature>
<keyword evidence="3 5" id="KW-0560">Oxidoreductase</keyword>
<evidence type="ECO:0000256" key="4">
    <source>
        <dbReference type="ARBA" id="ARBA00038322"/>
    </source>
</evidence>
<name>A0A4Y7WJN6_9BACI</name>